<proteinExistence type="predicted"/>
<dbReference type="AlphaFoldDB" id="A0A7W7WEK2"/>
<evidence type="ECO:0000313" key="2">
    <source>
        <dbReference type="Proteomes" id="UP000534286"/>
    </source>
</evidence>
<dbReference type="EMBL" id="JACHJU010000007">
    <property type="protein sequence ID" value="MBB4944221.1"/>
    <property type="molecule type" value="Genomic_DNA"/>
</dbReference>
<name>A0A7W7WEK2_9ACTN</name>
<comment type="caution">
    <text evidence="1">The sequence shown here is derived from an EMBL/GenBank/DDBJ whole genome shotgun (WGS) entry which is preliminary data.</text>
</comment>
<dbReference type="Proteomes" id="UP000534286">
    <property type="component" value="Unassembled WGS sequence"/>
</dbReference>
<gene>
    <name evidence="1" type="ORF">FHR32_008624</name>
</gene>
<reference evidence="1 2" key="1">
    <citation type="submission" date="2020-08" db="EMBL/GenBank/DDBJ databases">
        <title>Sequencing the genomes of 1000 actinobacteria strains.</title>
        <authorList>
            <person name="Klenk H.-P."/>
        </authorList>
    </citation>
    <scope>NUCLEOTIDE SEQUENCE [LARGE SCALE GENOMIC DNA]</scope>
    <source>
        <strain evidence="1 2">DSM 43023</strain>
    </source>
</reference>
<protein>
    <submittedName>
        <fullName evidence="1">Uncharacterized protein</fullName>
    </submittedName>
</protein>
<evidence type="ECO:0000313" key="1">
    <source>
        <dbReference type="EMBL" id="MBB4944221.1"/>
    </source>
</evidence>
<organism evidence="1 2">
    <name type="scientific">Streptosporangium album</name>
    <dbReference type="NCBI Taxonomy" id="47479"/>
    <lineage>
        <taxon>Bacteria</taxon>
        <taxon>Bacillati</taxon>
        <taxon>Actinomycetota</taxon>
        <taxon>Actinomycetes</taxon>
        <taxon>Streptosporangiales</taxon>
        <taxon>Streptosporangiaceae</taxon>
        <taxon>Streptosporangium</taxon>
    </lineage>
</organism>
<sequence length="73" mass="8050">MEEDERRGDDTADLPRALADVPQCLEPHLELGVRSFGEGSERTVDLVVLDLIVGECATRDLLYGRRNPIPAST</sequence>
<accession>A0A7W7WEK2</accession>
<keyword evidence="2" id="KW-1185">Reference proteome</keyword>